<gene>
    <name evidence="2" type="ORF">FSCOSCO3_A030766</name>
</gene>
<feature type="transmembrane region" description="Helical" evidence="1">
    <location>
        <begin position="51"/>
        <end position="73"/>
    </location>
</feature>
<comment type="caution">
    <text evidence="2">The sequence shown here is derived from an EMBL/GenBank/DDBJ whole genome shotgun (WGS) entry which is preliminary data.</text>
</comment>
<keyword evidence="1" id="KW-1133">Transmembrane helix</keyword>
<keyword evidence="1" id="KW-0812">Transmembrane</keyword>
<name>A0AAV1PJR0_SCOSC</name>
<dbReference type="Proteomes" id="UP001314229">
    <property type="component" value="Unassembled WGS sequence"/>
</dbReference>
<sequence length="111" mass="12994">MLLENEYGPFLNECVCVCACTDQTQKTTRSFHPFILSVFILCSHSCDRRRFFVSFFLYQLPLFVFETLISNFFSLTLSTWNKNGSLRCCVFNFVWLQPTRPVQRVKLGSGR</sequence>
<keyword evidence="1" id="KW-0472">Membrane</keyword>
<dbReference type="AlphaFoldDB" id="A0AAV1PJR0"/>
<dbReference type="EMBL" id="CAWUFR010000189">
    <property type="protein sequence ID" value="CAK6971949.1"/>
    <property type="molecule type" value="Genomic_DNA"/>
</dbReference>
<keyword evidence="3" id="KW-1185">Reference proteome</keyword>
<evidence type="ECO:0000313" key="3">
    <source>
        <dbReference type="Proteomes" id="UP001314229"/>
    </source>
</evidence>
<proteinExistence type="predicted"/>
<accession>A0AAV1PJR0</accession>
<evidence type="ECO:0000256" key="1">
    <source>
        <dbReference type="SAM" id="Phobius"/>
    </source>
</evidence>
<reference evidence="2 3" key="1">
    <citation type="submission" date="2024-01" db="EMBL/GenBank/DDBJ databases">
        <authorList>
            <person name="Alioto T."/>
            <person name="Alioto T."/>
            <person name="Gomez Garrido J."/>
        </authorList>
    </citation>
    <scope>NUCLEOTIDE SEQUENCE [LARGE SCALE GENOMIC DNA]</scope>
</reference>
<evidence type="ECO:0000313" key="2">
    <source>
        <dbReference type="EMBL" id="CAK6971949.1"/>
    </source>
</evidence>
<organism evidence="2 3">
    <name type="scientific">Scomber scombrus</name>
    <name type="common">Atlantic mackerel</name>
    <name type="synonym">Scomber vernalis</name>
    <dbReference type="NCBI Taxonomy" id="13677"/>
    <lineage>
        <taxon>Eukaryota</taxon>
        <taxon>Metazoa</taxon>
        <taxon>Chordata</taxon>
        <taxon>Craniata</taxon>
        <taxon>Vertebrata</taxon>
        <taxon>Euteleostomi</taxon>
        <taxon>Actinopterygii</taxon>
        <taxon>Neopterygii</taxon>
        <taxon>Teleostei</taxon>
        <taxon>Neoteleostei</taxon>
        <taxon>Acanthomorphata</taxon>
        <taxon>Pelagiaria</taxon>
        <taxon>Scombriformes</taxon>
        <taxon>Scombridae</taxon>
        <taxon>Scomber</taxon>
    </lineage>
</organism>
<protein>
    <submittedName>
        <fullName evidence="2">Uncharacterized protein</fullName>
    </submittedName>
</protein>